<dbReference type="Gene3D" id="3.60.15.10">
    <property type="entry name" value="Ribonuclease Z/Hydroxyacylglutathione hydrolase-like"/>
    <property type="match status" value="1"/>
</dbReference>
<keyword evidence="8" id="KW-1185">Reference proteome</keyword>
<dbReference type="SUPFAM" id="SSF56281">
    <property type="entry name" value="Metallo-hydrolase/oxidoreductase"/>
    <property type="match status" value="1"/>
</dbReference>
<evidence type="ECO:0000256" key="5">
    <source>
        <dbReference type="SAM" id="Phobius"/>
    </source>
</evidence>
<organism evidence="7 8">
    <name type="scientific">Actinopolymorpha pittospori</name>
    <dbReference type="NCBI Taxonomy" id="648752"/>
    <lineage>
        <taxon>Bacteria</taxon>
        <taxon>Bacillati</taxon>
        <taxon>Actinomycetota</taxon>
        <taxon>Actinomycetes</taxon>
        <taxon>Propionibacteriales</taxon>
        <taxon>Actinopolymorphaceae</taxon>
        <taxon>Actinopolymorpha</taxon>
    </lineage>
</organism>
<accession>A0A927N1H5</accession>
<feature type="domain" description="Metallo-beta-lactamase" evidence="6">
    <location>
        <begin position="177"/>
        <end position="390"/>
    </location>
</feature>
<feature type="transmembrane region" description="Helical" evidence="5">
    <location>
        <begin position="41"/>
        <end position="63"/>
    </location>
</feature>
<dbReference type="EMBL" id="JADBEM010000001">
    <property type="protein sequence ID" value="MBE1607212.1"/>
    <property type="molecule type" value="Genomic_DNA"/>
</dbReference>
<evidence type="ECO:0000256" key="1">
    <source>
        <dbReference type="ARBA" id="ARBA00007749"/>
    </source>
</evidence>
<reference evidence="7" key="1">
    <citation type="submission" date="2020-10" db="EMBL/GenBank/DDBJ databases">
        <title>Sequencing the genomes of 1000 actinobacteria strains.</title>
        <authorList>
            <person name="Klenk H.-P."/>
        </authorList>
    </citation>
    <scope>NUCLEOTIDE SEQUENCE</scope>
    <source>
        <strain evidence="7">DSM 45354</strain>
    </source>
</reference>
<dbReference type="Pfam" id="PF00753">
    <property type="entry name" value="Lactamase_B"/>
    <property type="match status" value="1"/>
</dbReference>
<evidence type="ECO:0000256" key="4">
    <source>
        <dbReference type="ARBA" id="ARBA00022833"/>
    </source>
</evidence>
<dbReference type="CDD" id="cd07720">
    <property type="entry name" value="OPHC2-like_MBL-fold"/>
    <property type="match status" value="1"/>
</dbReference>
<name>A0A927N1H5_9ACTN</name>
<dbReference type="PANTHER" id="PTHR42978">
    <property type="entry name" value="QUORUM-QUENCHING LACTONASE YTNP-RELATED-RELATED"/>
    <property type="match status" value="1"/>
</dbReference>
<keyword evidence="4" id="KW-0862">Zinc</keyword>
<evidence type="ECO:0000256" key="2">
    <source>
        <dbReference type="ARBA" id="ARBA00022723"/>
    </source>
</evidence>
<dbReference type="GO" id="GO:0046872">
    <property type="term" value="F:metal ion binding"/>
    <property type="evidence" value="ECO:0007669"/>
    <property type="project" value="UniProtKB-KW"/>
</dbReference>
<evidence type="ECO:0000256" key="3">
    <source>
        <dbReference type="ARBA" id="ARBA00022801"/>
    </source>
</evidence>
<dbReference type="Proteomes" id="UP000638648">
    <property type="component" value="Unassembled WGS sequence"/>
</dbReference>
<dbReference type="InterPro" id="IPR001279">
    <property type="entry name" value="Metallo-B-lactamas"/>
</dbReference>
<keyword evidence="3 7" id="KW-0378">Hydrolase</keyword>
<keyword evidence="2" id="KW-0479">Metal-binding</keyword>
<keyword evidence="5" id="KW-0472">Membrane</keyword>
<dbReference type="RefSeq" id="WP_202896438.1">
    <property type="nucleotide sequence ID" value="NZ_BAABJL010000158.1"/>
</dbReference>
<sequence>MSSQVTYGLRLLVARLVILAAVAVLVAFGLLAGGPGARWDVIWAAFGIVCVLLAATVWYMLAVHRTAARSEPRKPEDASAWRVESWWRHPGAATVEALPEELAKELPWQRGHHVRRPHHERLPGWTRFSHGALDCTVVSDGKLEMGSPYDNFPDADPAEMDSILARNYLSRSEVRLPQNLLVVDTGEQLVLFDTGLGTDPELGGRSFGGQAGRAAAVMCAAGIEPGDIDVVALTHAHPDHCWGLVDGHGRRVFPHARVAISGPDFDFWTDRSREEREPNPALREYFRGARHNLVTYADADRVDRIADGSEIVPGVTALSTSGHSPGHMLYKITSQDQTMLFWGDLCHHQLLLQRPDWRFQFDHDPTAASAQRRRVYEMVDRDRTAVFAYHFPFPGLGHLRPDGEGYAWLPADIELNLPASNMVKQSRRMTYLCTPTDR</sequence>
<feature type="transmembrane region" description="Helical" evidence="5">
    <location>
        <begin position="12"/>
        <end position="35"/>
    </location>
</feature>
<dbReference type="GO" id="GO:0016787">
    <property type="term" value="F:hydrolase activity"/>
    <property type="evidence" value="ECO:0007669"/>
    <property type="project" value="UniProtKB-KW"/>
</dbReference>
<keyword evidence="5" id="KW-0812">Transmembrane</keyword>
<dbReference type="InterPro" id="IPR036866">
    <property type="entry name" value="RibonucZ/Hydroxyglut_hydro"/>
</dbReference>
<dbReference type="InterPro" id="IPR051013">
    <property type="entry name" value="MBL_superfamily_lactonases"/>
</dbReference>
<keyword evidence="5" id="KW-1133">Transmembrane helix</keyword>
<protein>
    <submittedName>
        <fullName evidence="7">Glyoxylase-like metal-dependent hydrolase (Beta-lactamase superfamily II)</fullName>
    </submittedName>
</protein>
<dbReference type="AlphaFoldDB" id="A0A927N1H5"/>
<proteinExistence type="inferred from homology"/>
<gene>
    <name evidence="7" type="ORF">HEB94_004060</name>
</gene>
<evidence type="ECO:0000313" key="8">
    <source>
        <dbReference type="Proteomes" id="UP000638648"/>
    </source>
</evidence>
<comment type="similarity">
    <text evidence="1">Belongs to the metallo-beta-lactamase superfamily.</text>
</comment>
<evidence type="ECO:0000259" key="6">
    <source>
        <dbReference type="SMART" id="SM00849"/>
    </source>
</evidence>
<evidence type="ECO:0000313" key="7">
    <source>
        <dbReference type="EMBL" id="MBE1607212.1"/>
    </source>
</evidence>
<dbReference type="PANTHER" id="PTHR42978:SF6">
    <property type="entry name" value="QUORUM-QUENCHING LACTONASE YTNP-RELATED"/>
    <property type="match status" value="1"/>
</dbReference>
<dbReference type="SMART" id="SM00849">
    <property type="entry name" value="Lactamase_B"/>
    <property type="match status" value="1"/>
</dbReference>
<comment type="caution">
    <text evidence="7">The sequence shown here is derived from an EMBL/GenBank/DDBJ whole genome shotgun (WGS) entry which is preliminary data.</text>
</comment>